<comment type="similarity">
    <text evidence="1 7">Belongs to the eukaryotic initiation factor 4E family.</text>
</comment>
<dbReference type="SUPFAM" id="SSF55418">
    <property type="entry name" value="eIF4e-like"/>
    <property type="match status" value="1"/>
</dbReference>
<dbReference type="GO" id="GO:0003743">
    <property type="term" value="F:translation initiation factor activity"/>
    <property type="evidence" value="ECO:0007669"/>
    <property type="project" value="UniProtKB-KW"/>
</dbReference>
<proteinExistence type="inferred from homology"/>
<dbReference type="Gene3D" id="3.30.760.10">
    <property type="entry name" value="RNA Cap, Translation Initiation Factor Eif4e"/>
    <property type="match status" value="1"/>
</dbReference>
<evidence type="ECO:0000256" key="5">
    <source>
        <dbReference type="ARBA" id="ARBA00022917"/>
    </source>
</evidence>
<evidence type="ECO:0000256" key="3">
    <source>
        <dbReference type="ARBA" id="ARBA00022845"/>
    </source>
</evidence>
<dbReference type="PROSITE" id="PS00813">
    <property type="entry name" value="IF4E"/>
    <property type="match status" value="1"/>
</dbReference>
<dbReference type="Pfam" id="PF01652">
    <property type="entry name" value="IF4E"/>
    <property type="match status" value="1"/>
</dbReference>
<dbReference type="GO" id="GO:0000340">
    <property type="term" value="F:RNA 7-methylguanosine cap binding"/>
    <property type="evidence" value="ECO:0007669"/>
    <property type="project" value="TreeGrafter"/>
</dbReference>
<dbReference type="InterPro" id="IPR019770">
    <property type="entry name" value="TIF_eIF_4E_CS"/>
</dbReference>
<keyword evidence="10" id="KW-1185">Reference proteome</keyword>
<reference evidence="9 10" key="1">
    <citation type="journal article" date="2017" name="Curr. Biol.">
        <title>Genome architecture and evolution of a unichromosomal asexual nematode.</title>
        <authorList>
            <person name="Fradin H."/>
            <person name="Zegar C."/>
            <person name="Gutwein M."/>
            <person name="Lucas J."/>
            <person name="Kovtun M."/>
            <person name="Corcoran D."/>
            <person name="Baugh L.R."/>
            <person name="Kiontke K."/>
            <person name="Gunsalus K."/>
            <person name="Fitch D.H."/>
            <person name="Piano F."/>
        </authorList>
    </citation>
    <scope>NUCLEOTIDE SEQUENCE [LARGE SCALE GENOMIC DNA]</scope>
    <source>
        <strain evidence="9">PF1309</strain>
    </source>
</reference>
<sequence length="230" mass="26457">MTEVEQQPKVEQSEKEEVSGETEDKALSVLHPLKRRWTYWYLNDDRQVQWEDRLKKVCTFETVEEFWALYNNIRPPSGLNNTCDYNVFKDNIQPMWEVPENANGGRWLINIEKGTSPAVMDLIWLEILIAMVGEQFGEEMEQICGLVCNVRNKGSKISVWTRDCNAEESILKIGMVIKQKLTSAVPPKGVENLPRPLVAQLKYEDHASCQNKSGSTIKCKHTINLMEPQT</sequence>
<dbReference type="InterPro" id="IPR023398">
    <property type="entry name" value="TIF_eIF4e-like"/>
</dbReference>
<gene>
    <name evidence="9" type="ORF">WR25_22937</name>
</gene>
<dbReference type="OrthoDB" id="590761at2759"/>
<name>A0A2A2L677_9BILA</name>
<keyword evidence="5 7" id="KW-0648">Protein biosynthesis</keyword>
<evidence type="ECO:0000256" key="4">
    <source>
        <dbReference type="ARBA" id="ARBA00022884"/>
    </source>
</evidence>
<dbReference type="Proteomes" id="UP000218231">
    <property type="component" value="Unassembled WGS sequence"/>
</dbReference>
<dbReference type="STRING" id="2018661.A0A2A2L677"/>
<organism evidence="9 10">
    <name type="scientific">Diploscapter pachys</name>
    <dbReference type="NCBI Taxonomy" id="2018661"/>
    <lineage>
        <taxon>Eukaryota</taxon>
        <taxon>Metazoa</taxon>
        <taxon>Ecdysozoa</taxon>
        <taxon>Nematoda</taxon>
        <taxon>Chromadorea</taxon>
        <taxon>Rhabditida</taxon>
        <taxon>Rhabditina</taxon>
        <taxon>Rhabditomorpha</taxon>
        <taxon>Rhabditoidea</taxon>
        <taxon>Rhabditidae</taxon>
        <taxon>Diploscapter</taxon>
    </lineage>
</organism>
<evidence type="ECO:0000256" key="8">
    <source>
        <dbReference type="SAM" id="MobiDB-lite"/>
    </source>
</evidence>
<feature type="region of interest" description="Disordered" evidence="8">
    <location>
        <begin position="1"/>
        <end position="23"/>
    </location>
</feature>
<keyword evidence="4 7" id="KW-0694">RNA-binding</keyword>
<dbReference type="PANTHER" id="PTHR11960">
    <property type="entry name" value="EUKARYOTIC TRANSLATION INITIATION FACTOR 4E RELATED"/>
    <property type="match status" value="1"/>
</dbReference>
<evidence type="ECO:0000313" key="9">
    <source>
        <dbReference type="EMBL" id="PAV81670.1"/>
    </source>
</evidence>
<protein>
    <recommendedName>
        <fullName evidence="6">eIF-4F 25 kDa subunit</fullName>
    </recommendedName>
</protein>
<evidence type="ECO:0000256" key="6">
    <source>
        <dbReference type="ARBA" id="ARBA00032656"/>
    </source>
</evidence>
<keyword evidence="3" id="KW-0810">Translation regulation</keyword>
<dbReference type="GO" id="GO:0006417">
    <property type="term" value="P:regulation of translation"/>
    <property type="evidence" value="ECO:0007669"/>
    <property type="project" value="UniProtKB-KW"/>
</dbReference>
<accession>A0A2A2L677</accession>
<dbReference type="InterPro" id="IPR001040">
    <property type="entry name" value="TIF_eIF_4E"/>
</dbReference>
<dbReference type="EMBL" id="LIAE01007145">
    <property type="protein sequence ID" value="PAV81670.1"/>
    <property type="molecule type" value="Genomic_DNA"/>
</dbReference>
<comment type="caution">
    <text evidence="9">The sequence shown here is derived from an EMBL/GenBank/DDBJ whole genome shotgun (WGS) entry which is preliminary data.</text>
</comment>
<dbReference type="PANTHER" id="PTHR11960:SF8">
    <property type="entry name" value="EUKARYOTIC TRANSLATION INITIATION FACTOR 4E1-RELATED"/>
    <property type="match status" value="1"/>
</dbReference>
<keyword evidence="2 7" id="KW-0396">Initiation factor</keyword>
<dbReference type="GO" id="GO:0016281">
    <property type="term" value="C:eukaryotic translation initiation factor 4F complex"/>
    <property type="evidence" value="ECO:0007669"/>
    <property type="project" value="TreeGrafter"/>
</dbReference>
<evidence type="ECO:0000313" key="10">
    <source>
        <dbReference type="Proteomes" id="UP000218231"/>
    </source>
</evidence>
<dbReference type="AlphaFoldDB" id="A0A2A2L677"/>
<evidence type="ECO:0000256" key="2">
    <source>
        <dbReference type="ARBA" id="ARBA00022540"/>
    </source>
</evidence>
<evidence type="ECO:0000256" key="1">
    <source>
        <dbReference type="ARBA" id="ARBA00009860"/>
    </source>
</evidence>
<evidence type="ECO:0000256" key="7">
    <source>
        <dbReference type="RuleBase" id="RU004374"/>
    </source>
</evidence>